<evidence type="ECO:0000313" key="3">
    <source>
        <dbReference type="Proteomes" id="UP000245762"/>
    </source>
</evidence>
<protein>
    <recommendedName>
        <fullName evidence="1">Ig-like domain-containing protein</fullName>
    </recommendedName>
</protein>
<evidence type="ECO:0000259" key="1">
    <source>
        <dbReference type="Pfam" id="PF19081"/>
    </source>
</evidence>
<dbReference type="InterPro" id="IPR026341">
    <property type="entry name" value="T9SS_type_B"/>
</dbReference>
<keyword evidence="3" id="KW-1185">Reference proteome</keyword>
<sequence length="612" mass="66948">MLFLQKSKAQLGFCSGNSGDPIFTETFGAGLQDGPPLPAGATTYNYVNGGPLEPVDGNYTISSRTSFFDWFNTNDHTPGDTNGKAFIVNASFTSGEFFRRTINGLCENTSYEFSSWLINLLPSTGCSGNGIPINVRFQIWDNTDTNLLATGNTGNIFSKSTAIWEQYALVFQTLPGQTSVILKMLNNGIGGCGNDLAIDDIVFRACGDRITLADTLDNTGIAVCEENVPISVDLNATPDFSIYSTHAYQWQESTDGTTWNDIVGETAQSLTSPLISSTTLYRVKVAEDPINLSNLNCSAVSDVFEVIIEERPMPPTSLGEVSLCEDVVGGVSVSTPNGITTNWYDAPVGGTLLQTGSPFYETTINGTYYAEAVSEVAGCRSDSRTAVSIFYNDLPILENEALILCEGESVVLSADLPNSLYSWSTMENTQEITVTLPGEYTVTVTDSKGCSTTKVIAVSQIDKPIVDRIVSDHRDLTILTQIGGDFEYSLDGIVYQESPNFQNLLGGAYVAYIRQKNFCGVLRFPFVHLVIPRFFTPNGDGINDRFIPEGIQVTDDYEINIFDRNLRLIAQSKEKDYSWDGTFDSRPLPASDYWYTVKVGSSLFKGHFTLKR</sequence>
<dbReference type="Pfam" id="PF19081">
    <property type="entry name" value="Ig_7"/>
    <property type="match status" value="1"/>
</dbReference>
<organism evidence="2 3">
    <name type="scientific">Flagellimonas aquimarina</name>
    <dbReference type="NCBI Taxonomy" id="2201895"/>
    <lineage>
        <taxon>Bacteria</taxon>
        <taxon>Pseudomonadati</taxon>
        <taxon>Bacteroidota</taxon>
        <taxon>Flavobacteriia</taxon>
        <taxon>Flavobacteriales</taxon>
        <taxon>Flavobacteriaceae</taxon>
        <taxon>Flagellimonas</taxon>
    </lineage>
</organism>
<reference evidence="2 3" key="1">
    <citation type="submission" date="2018-05" db="EMBL/GenBank/DDBJ databases">
        <title>Complete genome sequence of Flagellimonas aquimarina ECD12 isolated from seaweed Ecklonia cava.</title>
        <authorList>
            <person name="Choi S."/>
            <person name="Seong C."/>
        </authorList>
    </citation>
    <scope>NUCLEOTIDE SEQUENCE [LARGE SCALE GENOMIC DNA]</scope>
    <source>
        <strain evidence="2 3">ECD12</strain>
    </source>
</reference>
<dbReference type="InterPro" id="IPR044023">
    <property type="entry name" value="Ig_7"/>
</dbReference>
<proteinExistence type="predicted"/>
<evidence type="ECO:0000313" key="2">
    <source>
        <dbReference type="EMBL" id="PWL40210.1"/>
    </source>
</evidence>
<gene>
    <name evidence="2" type="ORF">DKG77_05135</name>
</gene>
<dbReference type="AlphaFoldDB" id="A0A316LJA9"/>
<dbReference type="Pfam" id="PF13585">
    <property type="entry name" value="CHU_C"/>
    <property type="match status" value="1"/>
</dbReference>
<dbReference type="NCBIfam" id="TIGR04131">
    <property type="entry name" value="Bac_Flav_CTERM"/>
    <property type="match status" value="1"/>
</dbReference>
<dbReference type="EMBL" id="QGEG01000001">
    <property type="protein sequence ID" value="PWL40210.1"/>
    <property type="molecule type" value="Genomic_DNA"/>
</dbReference>
<feature type="domain" description="Ig-like" evidence="1">
    <location>
        <begin position="312"/>
        <end position="389"/>
    </location>
</feature>
<name>A0A316LJA9_9FLAO</name>
<comment type="caution">
    <text evidence="2">The sequence shown here is derived from an EMBL/GenBank/DDBJ whole genome shotgun (WGS) entry which is preliminary data.</text>
</comment>
<dbReference type="Proteomes" id="UP000245762">
    <property type="component" value="Unassembled WGS sequence"/>
</dbReference>
<accession>A0A316LJA9</accession>